<organism evidence="5 6">
    <name type="scientific">Bifidobacterium animalis subsp. lactis</name>
    <name type="common">Bifidobacterium lactis</name>
    <dbReference type="NCBI Taxonomy" id="302911"/>
    <lineage>
        <taxon>Bacteria</taxon>
        <taxon>Bacillati</taxon>
        <taxon>Actinomycetota</taxon>
        <taxon>Actinomycetes</taxon>
        <taxon>Bifidobacteriales</taxon>
        <taxon>Bifidobacteriaceae</taxon>
        <taxon>Bifidobacterium</taxon>
    </lineage>
</organism>
<dbReference type="InterPro" id="IPR001173">
    <property type="entry name" value="Glyco_trans_2-like"/>
</dbReference>
<evidence type="ECO:0000256" key="2">
    <source>
        <dbReference type="ARBA" id="ARBA00022676"/>
    </source>
</evidence>
<evidence type="ECO:0000256" key="1">
    <source>
        <dbReference type="ARBA" id="ARBA00006739"/>
    </source>
</evidence>
<dbReference type="GO" id="GO:0016757">
    <property type="term" value="F:glycosyltransferase activity"/>
    <property type="evidence" value="ECO:0007669"/>
    <property type="project" value="UniProtKB-KW"/>
</dbReference>
<proteinExistence type="inferred from homology"/>
<dbReference type="AlphaFoldDB" id="A0A8B3RHC8"/>
<sequence>MRASVVMATYNGVDYLREQIDSILNGMDENDELVVADDGSDDGTLDILKEYASRDARVRLLPDCSHKGVIGNFNYGIHEANGDIVLLADQDDIWFPNKVGTLKRLFEEDPSLTCVLSDLTIVDGDGNETAPSFFALRGVRPGYWKNFMKNSFIGNAMAFRGTMKPYVLPIPAQAPMHDQWIGMINERYGKVLFFPEALGAYRRHAHNVTGMQHGSMASMMSKRWNLAKELHARSRRIHMQRKRGELQ</sequence>
<dbReference type="InterPro" id="IPR050834">
    <property type="entry name" value="Glycosyltransf_2"/>
</dbReference>
<name>A0A8B3RHC8_BIFAN</name>
<dbReference type="SUPFAM" id="SSF53448">
    <property type="entry name" value="Nucleotide-diphospho-sugar transferases"/>
    <property type="match status" value="1"/>
</dbReference>
<dbReference type="Proteomes" id="UP000293613">
    <property type="component" value="Unassembled WGS sequence"/>
</dbReference>
<dbReference type="PANTHER" id="PTHR43685">
    <property type="entry name" value="GLYCOSYLTRANSFERASE"/>
    <property type="match status" value="1"/>
</dbReference>
<dbReference type="InterPro" id="IPR029044">
    <property type="entry name" value="Nucleotide-diphossugar_trans"/>
</dbReference>
<feature type="domain" description="Glycosyltransferase 2-like" evidence="4">
    <location>
        <begin position="4"/>
        <end position="133"/>
    </location>
</feature>
<keyword evidence="3 5" id="KW-0808">Transferase</keyword>
<dbReference type="Pfam" id="PF00535">
    <property type="entry name" value="Glycos_transf_2"/>
    <property type="match status" value="1"/>
</dbReference>
<protein>
    <submittedName>
        <fullName evidence="5">Glycosyltransferase, group 2 family protein</fullName>
    </submittedName>
</protein>
<dbReference type="Gene3D" id="3.90.550.10">
    <property type="entry name" value="Spore Coat Polysaccharide Biosynthesis Protein SpsA, Chain A"/>
    <property type="match status" value="1"/>
</dbReference>
<dbReference type="CDD" id="cd04196">
    <property type="entry name" value="GT_2_like_d"/>
    <property type="match status" value="1"/>
</dbReference>
<comment type="similarity">
    <text evidence="1">Belongs to the glycosyltransferase 2 family.</text>
</comment>
<evidence type="ECO:0000313" key="6">
    <source>
        <dbReference type="Proteomes" id="UP000293613"/>
    </source>
</evidence>
<dbReference type="RefSeq" id="WP_167555582.1">
    <property type="nucleotide sequence ID" value="NZ_RSCO01000031.1"/>
</dbReference>
<dbReference type="EMBL" id="RSCO01000031">
    <property type="protein sequence ID" value="RYM93653.1"/>
    <property type="molecule type" value="Genomic_DNA"/>
</dbReference>
<gene>
    <name evidence="5" type="ORF">PG2011B_1388</name>
</gene>
<evidence type="ECO:0000313" key="5">
    <source>
        <dbReference type="EMBL" id="RYM93653.1"/>
    </source>
</evidence>
<evidence type="ECO:0000256" key="3">
    <source>
        <dbReference type="ARBA" id="ARBA00022679"/>
    </source>
</evidence>
<comment type="caution">
    <text evidence="5">The sequence shown here is derived from an EMBL/GenBank/DDBJ whole genome shotgun (WGS) entry which is preliminary data.</text>
</comment>
<dbReference type="PANTHER" id="PTHR43685:SF5">
    <property type="entry name" value="GLYCOSYLTRANSFERASE EPSE-RELATED"/>
    <property type="match status" value="1"/>
</dbReference>
<keyword evidence="2" id="KW-0328">Glycosyltransferase</keyword>
<accession>A0A8B3RHC8</accession>
<reference evidence="5 6" key="1">
    <citation type="journal article" date="2019" name="Appl. Environ. Microbiol.">
        <title>Dissecting the evolutionary development of the Bifidobacterium animalis species through comparative genomics analyses.</title>
        <authorList>
            <person name="Lugli G.A."/>
            <person name="Mancino W."/>
            <person name="Milani C."/>
            <person name="Duranti S."/>
            <person name="Mancabelli L."/>
            <person name="Napoli S."/>
            <person name="Mangifesta M."/>
            <person name="Viappiani A."/>
            <person name="Anzalone R."/>
            <person name="Longhi G."/>
            <person name="van Sinderen D."/>
            <person name="Ventura M."/>
            <person name="Turroni F."/>
        </authorList>
    </citation>
    <scope>NUCLEOTIDE SEQUENCE [LARGE SCALE GENOMIC DNA]</scope>
    <source>
        <strain evidence="5 6">2011B</strain>
    </source>
</reference>
<evidence type="ECO:0000259" key="4">
    <source>
        <dbReference type="Pfam" id="PF00535"/>
    </source>
</evidence>